<dbReference type="OrthoDB" id="274691at2759"/>
<dbReference type="AlphaFoldDB" id="A0A2R6QBG0"/>
<dbReference type="STRING" id="98765.A0A2R6QBG0"/>
<accession>A0A2R6QBG0</accession>
<gene>
    <name evidence="1" type="ORF">PHLCEN_2v3754</name>
</gene>
<comment type="caution">
    <text evidence="1">The sequence shown here is derived from an EMBL/GenBank/DDBJ whole genome shotgun (WGS) entry which is preliminary data.</text>
</comment>
<keyword evidence="2" id="KW-1185">Reference proteome</keyword>
<reference evidence="1 2" key="1">
    <citation type="submission" date="2018-02" db="EMBL/GenBank/DDBJ databases">
        <title>Genome sequence of the basidiomycete white-rot fungus Phlebia centrifuga.</title>
        <authorList>
            <person name="Granchi Z."/>
            <person name="Peng M."/>
            <person name="de Vries R.P."/>
            <person name="Hilden K."/>
            <person name="Makela M.R."/>
            <person name="Grigoriev I."/>
            <person name="Riley R."/>
        </authorList>
    </citation>
    <scope>NUCLEOTIDE SEQUENCE [LARGE SCALE GENOMIC DNA]</scope>
    <source>
        <strain evidence="1 2">FBCC195</strain>
    </source>
</reference>
<sequence>MTELWVKDKFGKARDIIIGYDDNSVFILIYKLGTFSIPITKDPQPDGPNVFHIPTNDHDGRTILSIIYNTD</sequence>
<dbReference type="EMBL" id="MLYV02000368">
    <property type="protein sequence ID" value="PSS05472.1"/>
    <property type="molecule type" value="Genomic_DNA"/>
</dbReference>
<name>A0A2R6QBG0_9APHY</name>
<organism evidence="1 2">
    <name type="scientific">Hermanssonia centrifuga</name>
    <dbReference type="NCBI Taxonomy" id="98765"/>
    <lineage>
        <taxon>Eukaryota</taxon>
        <taxon>Fungi</taxon>
        <taxon>Dikarya</taxon>
        <taxon>Basidiomycota</taxon>
        <taxon>Agaricomycotina</taxon>
        <taxon>Agaricomycetes</taxon>
        <taxon>Polyporales</taxon>
        <taxon>Meruliaceae</taxon>
        <taxon>Hermanssonia</taxon>
    </lineage>
</organism>
<dbReference type="Proteomes" id="UP000186601">
    <property type="component" value="Unassembled WGS sequence"/>
</dbReference>
<evidence type="ECO:0000313" key="2">
    <source>
        <dbReference type="Proteomes" id="UP000186601"/>
    </source>
</evidence>
<proteinExistence type="predicted"/>
<evidence type="ECO:0000313" key="1">
    <source>
        <dbReference type="EMBL" id="PSS05472.1"/>
    </source>
</evidence>
<protein>
    <submittedName>
        <fullName evidence="1">Uncharacterized protein</fullName>
    </submittedName>
</protein>